<evidence type="ECO:0000313" key="9">
    <source>
        <dbReference type="EMBL" id="MBH0238891.1"/>
    </source>
</evidence>
<dbReference type="InterPro" id="IPR031322">
    <property type="entry name" value="Shikimate/glucono_kinase"/>
</dbReference>
<comment type="caution">
    <text evidence="7">Lacks conserved residue(s) required for the propagation of feature annotation.</text>
</comment>
<comment type="pathway">
    <text evidence="7">Metabolic intermediate biosynthesis; chorismate biosynthesis; chorismate from D-erythrose 4-phosphate and phosphoenolpyruvate: step 5/7.</text>
</comment>
<dbReference type="CDD" id="cd00464">
    <property type="entry name" value="SK"/>
    <property type="match status" value="1"/>
</dbReference>
<keyword evidence="6 7" id="KW-0057">Aromatic amino acid biosynthesis</keyword>
<dbReference type="GO" id="GO:0004765">
    <property type="term" value="F:shikimate kinase activity"/>
    <property type="evidence" value="ECO:0007669"/>
    <property type="project" value="UniProtKB-UniRule"/>
</dbReference>
<dbReference type="GO" id="GO:0000287">
    <property type="term" value="F:magnesium ion binding"/>
    <property type="evidence" value="ECO:0007669"/>
    <property type="project" value="UniProtKB-UniRule"/>
</dbReference>
<evidence type="ECO:0000256" key="7">
    <source>
        <dbReference type="HAMAP-Rule" id="MF_00109"/>
    </source>
</evidence>
<dbReference type="InterPro" id="IPR000623">
    <property type="entry name" value="Shikimate_kinase/TSH1"/>
</dbReference>
<dbReference type="Pfam" id="PF01202">
    <property type="entry name" value="SKI"/>
    <property type="match status" value="1"/>
</dbReference>
<name>A0A931I431_9HYPH</name>
<dbReference type="SUPFAM" id="SSF52540">
    <property type="entry name" value="P-loop containing nucleoside triphosphate hydrolases"/>
    <property type="match status" value="1"/>
</dbReference>
<dbReference type="GO" id="GO:0005829">
    <property type="term" value="C:cytosol"/>
    <property type="evidence" value="ECO:0007669"/>
    <property type="project" value="TreeGrafter"/>
</dbReference>
<evidence type="ECO:0000313" key="10">
    <source>
        <dbReference type="Proteomes" id="UP000631694"/>
    </source>
</evidence>
<dbReference type="EC" id="2.7.1.71" evidence="7"/>
<dbReference type="Proteomes" id="UP000631694">
    <property type="component" value="Unassembled WGS sequence"/>
</dbReference>
<organism evidence="9 10">
    <name type="scientific">Methylobrevis albus</name>
    <dbReference type="NCBI Taxonomy" id="2793297"/>
    <lineage>
        <taxon>Bacteria</taxon>
        <taxon>Pseudomonadati</taxon>
        <taxon>Pseudomonadota</taxon>
        <taxon>Alphaproteobacteria</taxon>
        <taxon>Hyphomicrobiales</taxon>
        <taxon>Pleomorphomonadaceae</taxon>
        <taxon>Methylobrevis</taxon>
    </lineage>
</organism>
<dbReference type="GO" id="GO:0009423">
    <property type="term" value="P:chorismate biosynthetic process"/>
    <property type="evidence" value="ECO:0007669"/>
    <property type="project" value="UniProtKB-UniRule"/>
</dbReference>
<keyword evidence="7" id="KW-0963">Cytoplasm</keyword>
<evidence type="ECO:0000256" key="2">
    <source>
        <dbReference type="ARBA" id="ARBA00022679"/>
    </source>
</evidence>
<comment type="subunit">
    <text evidence="7">Monomer.</text>
</comment>
<gene>
    <name evidence="7" type="primary">aroK</name>
    <name evidence="9" type="ORF">I5731_13735</name>
</gene>
<sequence>MRAGTYRPQRTRSDAGRGGRAGPGGPQATLPALRRGLGDRFLVLVGMMGSGKSSVGRRLGRALDLGFVDTDAEIEKAARMTVREIFETYGEPHFRALEERVVARVMAGPPSVIALGGGAWLSDATRRLVRERGLSVWLDVDIETLVARVGRRTSRPLADGDARGKLAALDAVRRSVYAEADVSVRAGDLPQEAMLARVTAALATHLGGPAGRTPPA</sequence>
<feature type="binding site" evidence="7">
    <location>
        <position position="173"/>
    </location>
    <ligand>
        <name>substrate</name>
    </ligand>
</feature>
<accession>A0A931I431</accession>
<comment type="cofactor">
    <cofactor evidence="7">
        <name>Mg(2+)</name>
        <dbReference type="ChEBI" id="CHEBI:18420"/>
    </cofactor>
    <text evidence="7">Binds 1 Mg(2+) ion per subunit.</text>
</comment>
<dbReference type="Gene3D" id="3.40.50.300">
    <property type="entry name" value="P-loop containing nucleotide triphosphate hydrolases"/>
    <property type="match status" value="1"/>
</dbReference>
<dbReference type="EMBL" id="JADZLT010000052">
    <property type="protein sequence ID" value="MBH0238891.1"/>
    <property type="molecule type" value="Genomic_DNA"/>
</dbReference>
<dbReference type="GO" id="GO:0005524">
    <property type="term" value="F:ATP binding"/>
    <property type="evidence" value="ECO:0007669"/>
    <property type="project" value="UniProtKB-UniRule"/>
</dbReference>
<dbReference type="InterPro" id="IPR027417">
    <property type="entry name" value="P-loop_NTPase"/>
</dbReference>
<keyword evidence="5 7" id="KW-0067">ATP-binding</keyword>
<evidence type="ECO:0000256" key="6">
    <source>
        <dbReference type="ARBA" id="ARBA00023141"/>
    </source>
</evidence>
<dbReference type="HAMAP" id="MF_00109">
    <property type="entry name" value="Shikimate_kinase"/>
    <property type="match status" value="1"/>
</dbReference>
<evidence type="ECO:0000256" key="4">
    <source>
        <dbReference type="ARBA" id="ARBA00022777"/>
    </source>
</evidence>
<evidence type="ECO:0000256" key="1">
    <source>
        <dbReference type="ARBA" id="ARBA00022605"/>
    </source>
</evidence>
<feature type="binding site" evidence="7">
    <location>
        <position position="117"/>
    </location>
    <ligand>
        <name>substrate</name>
    </ligand>
</feature>
<feature type="binding site" evidence="7">
    <location>
        <position position="53"/>
    </location>
    <ligand>
        <name>Mg(2+)</name>
        <dbReference type="ChEBI" id="CHEBI:18420"/>
    </ligand>
</feature>
<keyword evidence="7" id="KW-0479">Metal-binding</keyword>
<dbReference type="PANTHER" id="PTHR21087:SF16">
    <property type="entry name" value="SHIKIMATE KINASE 1, CHLOROPLASTIC"/>
    <property type="match status" value="1"/>
</dbReference>
<reference evidence="9" key="1">
    <citation type="submission" date="2020-12" db="EMBL/GenBank/DDBJ databases">
        <title>Methylobrevis albus sp. nov., isolated from fresh water lack sediment.</title>
        <authorList>
            <person name="Zou Q."/>
        </authorList>
    </citation>
    <scope>NUCLEOTIDE SEQUENCE</scope>
    <source>
        <strain evidence="9">L22</strain>
    </source>
</reference>
<comment type="catalytic activity">
    <reaction evidence="7">
        <text>shikimate + ATP = 3-phosphoshikimate + ADP + H(+)</text>
        <dbReference type="Rhea" id="RHEA:13121"/>
        <dbReference type="ChEBI" id="CHEBI:15378"/>
        <dbReference type="ChEBI" id="CHEBI:30616"/>
        <dbReference type="ChEBI" id="CHEBI:36208"/>
        <dbReference type="ChEBI" id="CHEBI:145989"/>
        <dbReference type="ChEBI" id="CHEBI:456216"/>
        <dbReference type="EC" id="2.7.1.71"/>
    </reaction>
</comment>
<comment type="similarity">
    <text evidence="7">Belongs to the shikimate kinase family.</text>
</comment>
<evidence type="ECO:0000256" key="5">
    <source>
        <dbReference type="ARBA" id="ARBA00022840"/>
    </source>
</evidence>
<keyword evidence="1 7" id="KW-0028">Amino-acid biosynthesis</keyword>
<protein>
    <recommendedName>
        <fullName evidence="7">Shikimate kinase</fullName>
        <shortName evidence="7">SK</shortName>
        <ecNumber evidence="7">2.7.1.71</ecNumber>
    </recommendedName>
</protein>
<proteinExistence type="inferred from homology"/>
<comment type="subcellular location">
    <subcellularLocation>
        <location evidence="7">Cytoplasm</location>
    </subcellularLocation>
</comment>
<dbReference type="AlphaFoldDB" id="A0A931I431"/>
<comment type="function">
    <text evidence="7">Catalyzes the specific phosphorylation of the 3-hydroxyl group of shikimic acid using ATP as a cosubstrate.</text>
</comment>
<evidence type="ECO:0000256" key="3">
    <source>
        <dbReference type="ARBA" id="ARBA00022741"/>
    </source>
</evidence>
<keyword evidence="4 7" id="KW-0418">Kinase</keyword>
<comment type="caution">
    <text evidence="9">The sequence shown here is derived from an EMBL/GenBank/DDBJ whole genome shotgun (WGS) entry which is preliminary data.</text>
</comment>
<dbReference type="PANTHER" id="PTHR21087">
    <property type="entry name" value="SHIKIMATE KINASE"/>
    <property type="match status" value="1"/>
</dbReference>
<keyword evidence="10" id="KW-1185">Reference proteome</keyword>
<dbReference type="GO" id="GO:0009073">
    <property type="term" value="P:aromatic amino acid family biosynthetic process"/>
    <property type="evidence" value="ECO:0007669"/>
    <property type="project" value="UniProtKB-KW"/>
</dbReference>
<dbReference type="NCBIfam" id="NF010552">
    <property type="entry name" value="PRK13946.1"/>
    <property type="match status" value="1"/>
</dbReference>
<keyword evidence="2 7" id="KW-0808">Transferase</keyword>
<feature type="binding site" evidence="7">
    <location>
        <position position="155"/>
    </location>
    <ligand>
        <name>ATP</name>
        <dbReference type="ChEBI" id="CHEBI:30616"/>
    </ligand>
</feature>
<feature type="binding site" evidence="7">
    <location>
        <position position="71"/>
    </location>
    <ligand>
        <name>substrate</name>
    </ligand>
</feature>
<dbReference type="GO" id="GO:0008652">
    <property type="term" value="P:amino acid biosynthetic process"/>
    <property type="evidence" value="ECO:0007669"/>
    <property type="project" value="UniProtKB-KW"/>
</dbReference>
<dbReference type="RefSeq" id="WP_197311981.1">
    <property type="nucleotide sequence ID" value="NZ_JADZLT010000052.1"/>
</dbReference>
<dbReference type="PRINTS" id="PR01100">
    <property type="entry name" value="SHIKIMTKNASE"/>
</dbReference>
<feature type="binding site" evidence="7">
    <location>
        <position position="95"/>
    </location>
    <ligand>
        <name>substrate</name>
    </ligand>
</feature>
<feature type="binding site" evidence="7">
    <location>
        <begin position="49"/>
        <end position="54"/>
    </location>
    <ligand>
        <name>ATP</name>
        <dbReference type="ChEBI" id="CHEBI:30616"/>
    </ligand>
</feature>
<feature type="region of interest" description="Disordered" evidence="8">
    <location>
        <begin position="1"/>
        <end position="30"/>
    </location>
</feature>
<keyword evidence="7" id="KW-0460">Magnesium</keyword>
<evidence type="ECO:0000256" key="8">
    <source>
        <dbReference type="SAM" id="MobiDB-lite"/>
    </source>
</evidence>
<keyword evidence="3 7" id="KW-0547">Nucleotide-binding</keyword>